<sequence>MAPTMKEPTQAQATGIIVGSTIAAVIFLLFVIALFHWYSRRMHRREKGKGREVSAGSGGSGSGSGSDSGSEV</sequence>
<feature type="compositionally biased region" description="Gly residues" evidence="1">
    <location>
        <begin position="56"/>
        <end position="66"/>
    </location>
</feature>
<feature type="transmembrane region" description="Helical" evidence="2">
    <location>
        <begin position="12"/>
        <end position="38"/>
    </location>
</feature>
<name>U4L8V6_PYROM</name>
<evidence type="ECO:0000256" key="1">
    <source>
        <dbReference type="SAM" id="MobiDB-lite"/>
    </source>
</evidence>
<dbReference type="Proteomes" id="UP000018144">
    <property type="component" value="Unassembled WGS sequence"/>
</dbReference>
<keyword evidence="2" id="KW-0472">Membrane</keyword>
<feature type="region of interest" description="Disordered" evidence="1">
    <location>
        <begin position="44"/>
        <end position="72"/>
    </location>
</feature>
<evidence type="ECO:0000313" key="4">
    <source>
        <dbReference type="Proteomes" id="UP000018144"/>
    </source>
</evidence>
<keyword evidence="4" id="KW-1185">Reference proteome</keyword>
<dbReference type="EMBL" id="HF935294">
    <property type="protein sequence ID" value="CCX06549.1"/>
    <property type="molecule type" value="Genomic_DNA"/>
</dbReference>
<protein>
    <submittedName>
        <fullName evidence="3">Uncharacterized protein</fullName>
    </submittedName>
</protein>
<accession>U4L8V6</accession>
<dbReference type="AlphaFoldDB" id="U4L8V6"/>
<evidence type="ECO:0000313" key="3">
    <source>
        <dbReference type="EMBL" id="CCX06549.1"/>
    </source>
</evidence>
<keyword evidence="2" id="KW-1133">Transmembrane helix</keyword>
<organism evidence="3 4">
    <name type="scientific">Pyronema omphalodes (strain CBS 100304)</name>
    <name type="common">Pyronema confluens</name>
    <dbReference type="NCBI Taxonomy" id="1076935"/>
    <lineage>
        <taxon>Eukaryota</taxon>
        <taxon>Fungi</taxon>
        <taxon>Dikarya</taxon>
        <taxon>Ascomycota</taxon>
        <taxon>Pezizomycotina</taxon>
        <taxon>Pezizomycetes</taxon>
        <taxon>Pezizales</taxon>
        <taxon>Pyronemataceae</taxon>
        <taxon>Pyronema</taxon>
    </lineage>
</organism>
<dbReference type="OrthoDB" id="5397894at2759"/>
<keyword evidence="2" id="KW-0812">Transmembrane</keyword>
<reference evidence="3 4" key="1">
    <citation type="journal article" date="2013" name="PLoS Genet.">
        <title>The genome and development-dependent transcriptomes of Pyronema confluens: a window into fungal evolution.</title>
        <authorList>
            <person name="Traeger S."/>
            <person name="Altegoer F."/>
            <person name="Freitag M."/>
            <person name="Gabaldon T."/>
            <person name="Kempken F."/>
            <person name="Kumar A."/>
            <person name="Marcet-Houben M."/>
            <person name="Poggeler S."/>
            <person name="Stajich J.E."/>
            <person name="Nowrousian M."/>
        </authorList>
    </citation>
    <scope>NUCLEOTIDE SEQUENCE [LARGE SCALE GENOMIC DNA]</scope>
    <source>
        <strain evidence="4">CBS 100304</strain>
        <tissue evidence="3">Vegetative mycelium</tissue>
    </source>
</reference>
<gene>
    <name evidence="3" type="ORF">PCON_06136</name>
</gene>
<evidence type="ECO:0000256" key="2">
    <source>
        <dbReference type="SAM" id="Phobius"/>
    </source>
</evidence>
<proteinExistence type="predicted"/>